<dbReference type="GO" id="GO:0004518">
    <property type="term" value="F:nuclease activity"/>
    <property type="evidence" value="ECO:0007669"/>
    <property type="project" value="UniProtKB-KW"/>
</dbReference>
<dbReference type="Proteomes" id="UP000000485">
    <property type="component" value="Chromosome"/>
</dbReference>
<dbReference type="KEGG" id="cga:Celgi_0520"/>
<dbReference type="InterPro" id="IPR058652">
    <property type="entry name" value="VapC50_C"/>
</dbReference>
<name>F8A627_CELGA</name>
<feature type="domain" description="PIN" evidence="5">
    <location>
        <begin position="5"/>
        <end position="112"/>
    </location>
</feature>
<evidence type="ECO:0000256" key="3">
    <source>
        <dbReference type="ARBA" id="ARBA00022801"/>
    </source>
</evidence>
<reference evidence="8" key="1">
    <citation type="submission" date="2011-04" db="EMBL/GenBank/DDBJ databases">
        <title>Complete sequence of Cellvibrio gilvus ATCC 13127.</title>
        <authorList>
            <person name="Lucas S."/>
            <person name="Han J."/>
            <person name="Lapidus A."/>
            <person name="Cheng J.-F."/>
            <person name="Goodwin L."/>
            <person name="Pitluck S."/>
            <person name="Peters L."/>
            <person name="Munk A."/>
            <person name="Detter J.C."/>
            <person name="Han C."/>
            <person name="Tapia R."/>
            <person name="Land M."/>
            <person name="Hauser L."/>
            <person name="Kyrpides N."/>
            <person name="Ivanova N."/>
            <person name="Ovchinnikova G."/>
            <person name="Pagani I."/>
            <person name="Mead D."/>
            <person name="Brumm P."/>
            <person name="Woyke T."/>
        </authorList>
    </citation>
    <scope>NUCLEOTIDE SEQUENCE [LARGE SCALE GENOMIC DNA]</scope>
    <source>
        <strain evidence="8">ATCC 13127 / NRRL B-14078</strain>
    </source>
</reference>
<dbReference type="HOGENOM" id="CLU_096418_0_1_11"/>
<dbReference type="EMBL" id="CP002665">
    <property type="protein sequence ID" value="AEI11042.1"/>
    <property type="molecule type" value="Genomic_DNA"/>
</dbReference>
<dbReference type="InterPro" id="IPR029060">
    <property type="entry name" value="PIN-like_dom_sf"/>
</dbReference>
<sequence length="187" mass="19538">MTFGAVLDANVLVPVALADTLLGAAEAGLFRPLWSGRILAEVRSAVLRVRPELAPARVDARLHAMNAAFEDALVTGWEPLVDGIVLGDDPDDRHVVATALRGGAEAVVTSNLSDFPEPAMTGLGLHAVSADDFLLDLADLDSDAMLAVVRRQAAVKTRPPLTVGDVLAALARAGVPRFAAHVRAIVV</sequence>
<dbReference type="SUPFAM" id="SSF88723">
    <property type="entry name" value="PIN domain-like"/>
    <property type="match status" value="1"/>
</dbReference>
<protein>
    <submittedName>
        <fullName evidence="7">Uncharacterized protein</fullName>
    </submittedName>
</protein>
<dbReference type="InterPro" id="IPR002716">
    <property type="entry name" value="PIN_dom"/>
</dbReference>
<evidence type="ECO:0000313" key="8">
    <source>
        <dbReference type="Proteomes" id="UP000000485"/>
    </source>
</evidence>
<dbReference type="STRING" id="593907.Celgi_0520"/>
<dbReference type="AlphaFoldDB" id="F8A627"/>
<dbReference type="eggNOG" id="COG1569">
    <property type="taxonomic scope" value="Bacteria"/>
</dbReference>
<dbReference type="GO" id="GO:0016787">
    <property type="term" value="F:hydrolase activity"/>
    <property type="evidence" value="ECO:0007669"/>
    <property type="project" value="UniProtKB-KW"/>
</dbReference>
<evidence type="ECO:0000256" key="1">
    <source>
        <dbReference type="ARBA" id="ARBA00022722"/>
    </source>
</evidence>
<dbReference type="GO" id="GO:0046872">
    <property type="term" value="F:metal ion binding"/>
    <property type="evidence" value="ECO:0007669"/>
    <property type="project" value="UniProtKB-KW"/>
</dbReference>
<keyword evidence="3" id="KW-0378">Hydrolase</keyword>
<evidence type="ECO:0000256" key="2">
    <source>
        <dbReference type="ARBA" id="ARBA00022723"/>
    </source>
</evidence>
<dbReference type="RefSeq" id="WP_013882567.1">
    <property type="nucleotide sequence ID" value="NC_015671.1"/>
</dbReference>
<dbReference type="Pfam" id="PF13470">
    <property type="entry name" value="PIN_3"/>
    <property type="match status" value="1"/>
</dbReference>
<evidence type="ECO:0000259" key="6">
    <source>
        <dbReference type="Pfam" id="PF26343"/>
    </source>
</evidence>
<dbReference type="Pfam" id="PF26343">
    <property type="entry name" value="VapC50_C"/>
    <property type="match status" value="1"/>
</dbReference>
<keyword evidence="2" id="KW-0479">Metal-binding</keyword>
<dbReference type="OrthoDB" id="211933at2"/>
<keyword evidence="8" id="KW-1185">Reference proteome</keyword>
<gene>
    <name evidence="7" type="ordered locus">Celgi_0520</name>
</gene>
<keyword evidence="1" id="KW-0540">Nuclease</keyword>
<evidence type="ECO:0000259" key="5">
    <source>
        <dbReference type="Pfam" id="PF13470"/>
    </source>
</evidence>
<keyword evidence="4" id="KW-0460">Magnesium</keyword>
<evidence type="ECO:0000313" key="7">
    <source>
        <dbReference type="EMBL" id="AEI11042.1"/>
    </source>
</evidence>
<accession>F8A627</accession>
<organism evidence="7 8">
    <name type="scientific">Cellulomonas gilvus (strain ATCC 13127 / NRRL B-14078)</name>
    <name type="common">Cellvibrio gilvus</name>
    <dbReference type="NCBI Taxonomy" id="593907"/>
    <lineage>
        <taxon>Bacteria</taxon>
        <taxon>Bacillati</taxon>
        <taxon>Actinomycetota</taxon>
        <taxon>Actinomycetes</taxon>
        <taxon>Micrococcales</taxon>
        <taxon>Cellulomonadaceae</taxon>
        <taxon>Cellulomonas</taxon>
    </lineage>
</organism>
<proteinExistence type="predicted"/>
<evidence type="ECO:0000256" key="4">
    <source>
        <dbReference type="ARBA" id="ARBA00022842"/>
    </source>
</evidence>
<feature type="domain" description="VapC50 C-terminal" evidence="6">
    <location>
        <begin position="130"/>
        <end position="184"/>
    </location>
</feature>